<protein>
    <submittedName>
        <fullName evidence="3">Septum formation initiator family protein</fullName>
    </submittedName>
</protein>
<evidence type="ECO:0000313" key="3">
    <source>
        <dbReference type="EMBL" id="MCS0498911.1"/>
    </source>
</evidence>
<reference evidence="3 4" key="1">
    <citation type="submission" date="2022-08" db="EMBL/GenBank/DDBJ databases">
        <authorList>
            <person name="Li F."/>
        </authorList>
    </citation>
    <scope>NUCLEOTIDE SEQUENCE [LARGE SCALE GENOMIC DNA]</scope>
    <source>
        <strain evidence="3 4">10F1B-8-1</strain>
    </source>
</reference>
<feature type="coiled-coil region" evidence="1">
    <location>
        <begin position="54"/>
        <end position="81"/>
    </location>
</feature>
<gene>
    <name evidence="3" type="ORF">NUH29_05020</name>
</gene>
<dbReference type="EMBL" id="JANTHX010000005">
    <property type="protein sequence ID" value="MCS0498911.1"/>
    <property type="molecule type" value="Genomic_DNA"/>
</dbReference>
<keyword evidence="2" id="KW-1133">Transmembrane helix</keyword>
<sequence>MSPKQPTERVGVAMAEPSRAATWLRGFRLSGFALTVLGLIVAALVVLAPQLKTLVEQRQQIAQLEQQVADAQSDLDDLDAEVARWSDPAYIESQARDRLFYVFPGDVAYLVIDDDGSPQASDEQPISDSIQATRVDWVTALLGSVYTAGLTQATPEQLGQLDSPAQSTGSAG</sequence>
<feature type="transmembrane region" description="Helical" evidence="2">
    <location>
        <begin position="27"/>
        <end position="48"/>
    </location>
</feature>
<keyword evidence="1" id="KW-0175">Coiled coil</keyword>
<name>A0ABT1ZDZ8_9MICO</name>
<dbReference type="RefSeq" id="WP_258797926.1">
    <property type="nucleotide sequence ID" value="NZ_JANTHX010000005.1"/>
</dbReference>
<accession>A0ABT1ZDZ8</accession>
<keyword evidence="2" id="KW-0812">Transmembrane</keyword>
<proteinExistence type="predicted"/>
<organism evidence="3 4">
    <name type="scientific">Protaetiibacter mangrovi</name>
    <dbReference type="NCBI Taxonomy" id="2970926"/>
    <lineage>
        <taxon>Bacteria</taxon>
        <taxon>Bacillati</taxon>
        <taxon>Actinomycetota</taxon>
        <taxon>Actinomycetes</taxon>
        <taxon>Micrococcales</taxon>
        <taxon>Microbacteriaceae</taxon>
        <taxon>Protaetiibacter</taxon>
    </lineage>
</organism>
<comment type="caution">
    <text evidence="3">The sequence shown here is derived from an EMBL/GenBank/DDBJ whole genome shotgun (WGS) entry which is preliminary data.</text>
</comment>
<dbReference type="Pfam" id="PF04977">
    <property type="entry name" value="DivIC"/>
    <property type="match status" value="1"/>
</dbReference>
<keyword evidence="2" id="KW-0472">Membrane</keyword>
<dbReference type="InterPro" id="IPR007060">
    <property type="entry name" value="FtsL/DivIC"/>
</dbReference>
<evidence type="ECO:0000256" key="2">
    <source>
        <dbReference type="SAM" id="Phobius"/>
    </source>
</evidence>
<evidence type="ECO:0000256" key="1">
    <source>
        <dbReference type="SAM" id="Coils"/>
    </source>
</evidence>
<evidence type="ECO:0000313" key="4">
    <source>
        <dbReference type="Proteomes" id="UP001205337"/>
    </source>
</evidence>
<keyword evidence="4" id="KW-1185">Reference proteome</keyword>
<dbReference type="Proteomes" id="UP001205337">
    <property type="component" value="Unassembled WGS sequence"/>
</dbReference>